<evidence type="ECO:0000313" key="3">
    <source>
        <dbReference type="Proteomes" id="UP001329151"/>
    </source>
</evidence>
<dbReference type="AlphaFoldDB" id="A0AA86M8V8"/>
<dbReference type="KEGG" id="lto:RGQ30_22450"/>
<keyword evidence="1" id="KW-0175">Coiled coil</keyword>
<sequence length="138" mass="15143">MGVAEKGSSALRKLKSVAQKQAANLPAGHLINAVVEQVSQFENGIRHTVDGVQDKVKSLQANLLKMYQANKELELENRGLQKSLVSLEKENAQLTMSLDRTQMELEVLQAKLDNIGKLVSGYEDSIAAAMRPGKSKRK</sequence>
<protein>
    <submittedName>
        <fullName evidence="2">Uncharacterized protein</fullName>
    </submittedName>
</protein>
<keyword evidence="3" id="KW-1185">Reference proteome</keyword>
<dbReference type="Proteomes" id="UP001329151">
    <property type="component" value="Chromosome"/>
</dbReference>
<gene>
    <name evidence="2" type="ORF">RGQ30_22450</name>
</gene>
<name>A0AA86M8V8_9BURK</name>
<reference evidence="2 3" key="1">
    <citation type="submission" date="2023-10" db="EMBL/GenBank/DDBJ databases">
        <title>Complete Genome Sequence of Limnobacter thiooxidans CS-K2T, Isolated from freshwater lake sediments in Bavaria, Germany.</title>
        <authorList>
            <person name="Naruki M."/>
            <person name="Watanabe A."/>
            <person name="Warashina T."/>
            <person name="Morita T."/>
            <person name="Arakawa K."/>
        </authorList>
    </citation>
    <scope>NUCLEOTIDE SEQUENCE [LARGE SCALE GENOMIC DNA]</scope>
    <source>
        <strain evidence="2 3">CS-K2</strain>
    </source>
</reference>
<dbReference type="EMBL" id="AP028947">
    <property type="protein sequence ID" value="BET26744.1"/>
    <property type="molecule type" value="Genomic_DNA"/>
</dbReference>
<dbReference type="RefSeq" id="WP_130555810.1">
    <property type="nucleotide sequence ID" value="NZ_AP028947.1"/>
</dbReference>
<accession>A0AA86M8V8</accession>
<dbReference type="Gene3D" id="1.10.287.1490">
    <property type="match status" value="1"/>
</dbReference>
<feature type="coiled-coil region" evidence="1">
    <location>
        <begin position="56"/>
        <end position="118"/>
    </location>
</feature>
<evidence type="ECO:0000313" key="2">
    <source>
        <dbReference type="EMBL" id="BET26744.1"/>
    </source>
</evidence>
<organism evidence="2 3">
    <name type="scientific">Limnobacter thiooxidans</name>
    <dbReference type="NCBI Taxonomy" id="131080"/>
    <lineage>
        <taxon>Bacteria</taxon>
        <taxon>Pseudomonadati</taxon>
        <taxon>Pseudomonadota</taxon>
        <taxon>Betaproteobacteria</taxon>
        <taxon>Burkholderiales</taxon>
        <taxon>Burkholderiaceae</taxon>
        <taxon>Limnobacter</taxon>
    </lineage>
</organism>
<proteinExistence type="predicted"/>
<evidence type="ECO:0000256" key="1">
    <source>
        <dbReference type="SAM" id="Coils"/>
    </source>
</evidence>